<gene>
    <name evidence="2" type="ORF">MQC88_11430</name>
</gene>
<evidence type="ECO:0000256" key="1">
    <source>
        <dbReference type="SAM" id="SignalP"/>
    </source>
</evidence>
<proteinExistence type="predicted"/>
<keyword evidence="1" id="KW-0732">Signal</keyword>
<sequence>MGKTFLAIVIAVIGAAATISAAYIQSHPSQGVDPATREQVAVRSKSDVPKRFSTPSSRRTELEVTGVQIGSTNGGLFVVEKRTVFDLNEEVAVTVNYRGSNGISNFPVRLTAVFGSVMFGGDREEETADVSTPGDSLWTFRFPHKKERASGQYLLSVQVDGGDVYSQMVDFK</sequence>
<dbReference type="EMBL" id="JALGCL010000004">
    <property type="protein sequence ID" value="MCJ0826554.1"/>
    <property type="molecule type" value="Genomic_DNA"/>
</dbReference>
<protein>
    <submittedName>
        <fullName evidence="2">Uncharacterized protein</fullName>
    </submittedName>
</protein>
<dbReference type="RefSeq" id="WP_243322162.1">
    <property type="nucleotide sequence ID" value="NZ_JALGCL010000004.1"/>
</dbReference>
<accession>A0ABT0A6E7</accession>
<dbReference type="Proteomes" id="UP001165423">
    <property type="component" value="Unassembled WGS sequence"/>
</dbReference>
<evidence type="ECO:0000313" key="3">
    <source>
        <dbReference type="Proteomes" id="UP001165423"/>
    </source>
</evidence>
<feature type="signal peptide" evidence="1">
    <location>
        <begin position="1"/>
        <end position="21"/>
    </location>
</feature>
<organism evidence="2 3">
    <name type="scientific">Cognatiluteimonas sedimenti</name>
    <dbReference type="NCBI Taxonomy" id="2927791"/>
    <lineage>
        <taxon>Bacteria</taxon>
        <taxon>Pseudomonadati</taxon>
        <taxon>Pseudomonadota</taxon>
        <taxon>Gammaproteobacteria</taxon>
        <taxon>Lysobacterales</taxon>
        <taxon>Lysobacteraceae</taxon>
        <taxon>Cognatiluteimonas</taxon>
    </lineage>
</organism>
<reference evidence="2 3" key="1">
    <citation type="submission" date="2022-03" db="EMBL/GenBank/DDBJ databases">
        <title>Luteimonas soily sp. nov., a novel bacterium isolated from the soil.</title>
        <authorList>
            <person name="Zhang X."/>
        </authorList>
    </citation>
    <scope>NUCLEOTIDE SEQUENCE [LARGE SCALE GENOMIC DNA]</scope>
    <source>
        <strain evidence="2 3">50</strain>
    </source>
</reference>
<evidence type="ECO:0000313" key="2">
    <source>
        <dbReference type="EMBL" id="MCJ0826554.1"/>
    </source>
</evidence>
<name>A0ABT0A6E7_9GAMM</name>
<comment type="caution">
    <text evidence="2">The sequence shown here is derived from an EMBL/GenBank/DDBJ whole genome shotgun (WGS) entry which is preliminary data.</text>
</comment>
<keyword evidence="3" id="KW-1185">Reference proteome</keyword>
<feature type="chain" id="PRO_5046427563" evidence="1">
    <location>
        <begin position="22"/>
        <end position="172"/>
    </location>
</feature>